<dbReference type="GO" id="GO:0005886">
    <property type="term" value="C:plasma membrane"/>
    <property type="evidence" value="ECO:0007669"/>
    <property type="project" value="TreeGrafter"/>
</dbReference>
<dbReference type="OrthoDB" id="6732802at2759"/>
<feature type="domain" description="Ig-like" evidence="3">
    <location>
        <begin position="164"/>
        <end position="241"/>
    </location>
</feature>
<dbReference type="GO" id="GO:0007411">
    <property type="term" value="P:axon guidance"/>
    <property type="evidence" value="ECO:0007669"/>
    <property type="project" value="TreeGrafter"/>
</dbReference>
<gene>
    <name evidence="4" type="ORF">CALMAC_LOCUS703</name>
</gene>
<dbReference type="InterPro" id="IPR007110">
    <property type="entry name" value="Ig-like_dom"/>
</dbReference>
<dbReference type="GO" id="GO:0007420">
    <property type="term" value="P:brain development"/>
    <property type="evidence" value="ECO:0007669"/>
    <property type="project" value="TreeGrafter"/>
</dbReference>
<evidence type="ECO:0000256" key="1">
    <source>
        <dbReference type="ARBA" id="ARBA00022737"/>
    </source>
</evidence>
<dbReference type="InterPro" id="IPR003599">
    <property type="entry name" value="Ig_sub"/>
</dbReference>
<evidence type="ECO:0000313" key="4">
    <source>
        <dbReference type="EMBL" id="VEN34548.1"/>
    </source>
</evidence>
<dbReference type="PROSITE" id="PS50835">
    <property type="entry name" value="IG_LIKE"/>
    <property type="match status" value="2"/>
</dbReference>
<keyword evidence="2" id="KW-1015">Disulfide bond</keyword>
<dbReference type="PANTHER" id="PTHR44170">
    <property type="entry name" value="PROTEIN SIDEKICK"/>
    <property type="match status" value="1"/>
</dbReference>
<accession>A0A653BG54</accession>
<dbReference type="CDD" id="cd00096">
    <property type="entry name" value="Ig"/>
    <property type="match status" value="2"/>
</dbReference>
<protein>
    <recommendedName>
        <fullName evidence="3">Ig-like domain-containing protein</fullName>
    </recommendedName>
</protein>
<evidence type="ECO:0000313" key="5">
    <source>
        <dbReference type="Proteomes" id="UP000410492"/>
    </source>
</evidence>
<dbReference type="GO" id="GO:0030424">
    <property type="term" value="C:axon"/>
    <property type="evidence" value="ECO:0007669"/>
    <property type="project" value="TreeGrafter"/>
</dbReference>
<feature type="non-terminal residue" evidence="4">
    <location>
        <position position="1"/>
    </location>
</feature>
<dbReference type="AlphaFoldDB" id="A0A653BG54"/>
<dbReference type="PANTHER" id="PTHR44170:SF49">
    <property type="entry name" value="PROTEIN SIDEKICK-1 ISOFORM X1"/>
    <property type="match status" value="1"/>
</dbReference>
<dbReference type="Gene3D" id="2.60.40.10">
    <property type="entry name" value="Immunoglobulins"/>
    <property type="match status" value="3"/>
</dbReference>
<dbReference type="SUPFAM" id="SSF48726">
    <property type="entry name" value="Immunoglobulin"/>
    <property type="match status" value="3"/>
</dbReference>
<feature type="domain" description="Ig-like" evidence="3">
    <location>
        <begin position="1"/>
        <end position="57"/>
    </location>
</feature>
<keyword evidence="5" id="KW-1185">Reference proteome</keyword>
<evidence type="ECO:0000256" key="2">
    <source>
        <dbReference type="ARBA" id="ARBA00023157"/>
    </source>
</evidence>
<dbReference type="SMART" id="SM00409">
    <property type="entry name" value="IG"/>
    <property type="match status" value="2"/>
</dbReference>
<sequence length="241" mass="26926">GNPSPQFRWLKDGKSISELSTDPFYKIISAKLEDSGSYRCIAASKIGSILSEEIKITVAYMGVFEDQNERTISVREGDAAILDLPEIESTPPPDVTWQTDEGVTPYGQKYAYSKNNQLIILSTEKSDQKAYRARAINSQEGKEENSAYIRLTIEETHDNREIAPEIIVGPEDLQIVKGAPQATIDCIANARPLYELETLWFKDGIPIDSSGVVYSFNDIWNRSLILASVNTTYTGQYECQV</sequence>
<organism evidence="4 5">
    <name type="scientific">Callosobruchus maculatus</name>
    <name type="common">Southern cowpea weevil</name>
    <name type="synonym">Pulse bruchid</name>
    <dbReference type="NCBI Taxonomy" id="64391"/>
    <lineage>
        <taxon>Eukaryota</taxon>
        <taxon>Metazoa</taxon>
        <taxon>Ecdysozoa</taxon>
        <taxon>Arthropoda</taxon>
        <taxon>Hexapoda</taxon>
        <taxon>Insecta</taxon>
        <taxon>Pterygota</taxon>
        <taxon>Neoptera</taxon>
        <taxon>Endopterygota</taxon>
        <taxon>Coleoptera</taxon>
        <taxon>Polyphaga</taxon>
        <taxon>Cucujiformia</taxon>
        <taxon>Chrysomeloidea</taxon>
        <taxon>Chrysomelidae</taxon>
        <taxon>Bruchinae</taxon>
        <taxon>Bruchini</taxon>
        <taxon>Callosobruchus</taxon>
    </lineage>
</organism>
<dbReference type="GO" id="GO:0098632">
    <property type="term" value="F:cell-cell adhesion mediator activity"/>
    <property type="evidence" value="ECO:0007669"/>
    <property type="project" value="TreeGrafter"/>
</dbReference>
<dbReference type="Proteomes" id="UP000410492">
    <property type="component" value="Unassembled WGS sequence"/>
</dbReference>
<name>A0A653BG54_CALMS</name>
<reference evidence="4 5" key="1">
    <citation type="submission" date="2019-01" db="EMBL/GenBank/DDBJ databases">
        <authorList>
            <person name="Sayadi A."/>
        </authorList>
    </citation>
    <scope>NUCLEOTIDE SEQUENCE [LARGE SCALE GENOMIC DNA]</scope>
</reference>
<feature type="non-terminal residue" evidence="4">
    <location>
        <position position="241"/>
    </location>
</feature>
<dbReference type="InterPro" id="IPR013783">
    <property type="entry name" value="Ig-like_fold"/>
</dbReference>
<dbReference type="EMBL" id="CAACVG010000793">
    <property type="protein sequence ID" value="VEN34548.1"/>
    <property type="molecule type" value="Genomic_DNA"/>
</dbReference>
<evidence type="ECO:0000259" key="3">
    <source>
        <dbReference type="PROSITE" id="PS50835"/>
    </source>
</evidence>
<keyword evidence="1" id="KW-0677">Repeat</keyword>
<dbReference type="InterPro" id="IPR036179">
    <property type="entry name" value="Ig-like_dom_sf"/>
</dbReference>
<proteinExistence type="predicted"/>
<dbReference type="InterPro" id="IPR013098">
    <property type="entry name" value="Ig_I-set"/>
</dbReference>
<dbReference type="Pfam" id="PF07679">
    <property type="entry name" value="I-set"/>
    <property type="match status" value="1"/>
</dbReference>